<name>A0ABQ8IRB0_DERPT</name>
<dbReference type="Proteomes" id="UP000887458">
    <property type="component" value="Unassembled WGS sequence"/>
</dbReference>
<reference evidence="2 3" key="2">
    <citation type="journal article" date="2022" name="Mol. Biol. Evol.">
        <title>Comparative Genomics Reveals Insights into the Divergent Evolution of Astigmatic Mites and Household Pest Adaptations.</title>
        <authorList>
            <person name="Xiong Q."/>
            <person name="Wan A.T."/>
            <person name="Liu X."/>
            <person name="Fung C.S."/>
            <person name="Xiao X."/>
            <person name="Malainual N."/>
            <person name="Hou J."/>
            <person name="Wang L."/>
            <person name="Wang M."/>
            <person name="Yang K.Y."/>
            <person name="Cui Y."/>
            <person name="Leung E.L."/>
            <person name="Nong W."/>
            <person name="Shin S.K."/>
            <person name="Au S.W."/>
            <person name="Jeong K.Y."/>
            <person name="Chew F.T."/>
            <person name="Hui J.H."/>
            <person name="Leung T.F."/>
            <person name="Tungtrongchitr A."/>
            <person name="Zhong N."/>
            <person name="Liu Z."/>
            <person name="Tsui S.K."/>
        </authorList>
    </citation>
    <scope>NUCLEOTIDE SEQUENCE [LARGE SCALE GENOMIC DNA]</scope>
    <source>
        <strain evidence="2">Derp</strain>
    </source>
</reference>
<sequence length="128" mass="14270">MSPKQIIVMVITIIITSYKSPGISSSKKGSVDYFFSGGGRLSKQHKPPTFQKNDNYPSSSTTGQVKIQNSKKNSHISYIESILTSPSSSSFNKMASVLQTSLLWTTLLIQRHDMFQSFLKLHARNTII</sequence>
<feature type="region of interest" description="Disordered" evidence="1">
    <location>
        <begin position="42"/>
        <end position="64"/>
    </location>
</feature>
<accession>A0ABQ8IRB0</accession>
<protein>
    <submittedName>
        <fullName evidence="2">Uncharacterized protein</fullName>
    </submittedName>
</protein>
<organism evidence="2 3">
    <name type="scientific">Dermatophagoides pteronyssinus</name>
    <name type="common">European house dust mite</name>
    <dbReference type="NCBI Taxonomy" id="6956"/>
    <lineage>
        <taxon>Eukaryota</taxon>
        <taxon>Metazoa</taxon>
        <taxon>Ecdysozoa</taxon>
        <taxon>Arthropoda</taxon>
        <taxon>Chelicerata</taxon>
        <taxon>Arachnida</taxon>
        <taxon>Acari</taxon>
        <taxon>Acariformes</taxon>
        <taxon>Sarcoptiformes</taxon>
        <taxon>Astigmata</taxon>
        <taxon>Psoroptidia</taxon>
        <taxon>Analgoidea</taxon>
        <taxon>Pyroglyphidae</taxon>
        <taxon>Dermatophagoidinae</taxon>
        <taxon>Dermatophagoides</taxon>
    </lineage>
</organism>
<feature type="compositionally biased region" description="Polar residues" evidence="1">
    <location>
        <begin position="50"/>
        <end position="64"/>
    </location>
</feature>
<evidence type="ECO:0000313" key="3">
    <source>
        <dbReference type="Proteomes" id="UP000887458"/>
    </source>
</evidence>
<comment type="caution">
    <text evidence="2">The sequence shown here is derived from an EMBL/GenBank/DDBJ whole genome shotgun (WGS) entry which is preliminary data.</text>
</comment>
<evidence type="ECO:0000313" key="2">
    <source>
        <dbReference type="EMBL" id="KAH9412861.1"/>
    </source>
</evidence>
<gene>
    <name evidence="2" type="ORF">DERP_009843</name>
</gene>
<evidence type="ECO:0000256" key="1">
    <source>
        <dbReference type="SAM" id="MobiDB-lite"/>
    </source>
</evidence>
<reference evidence="2 3" key="1">
    <citation type="journal article" date="2018" name="J. Allergy Clin. Immunol.">
        <title>High-quality assembly of Dermatophagoides pteronyssinus genome and transcriptome reveals a wide range of novel allergens.</title>
        <authorList>
            <person name="Liu X.Y."/>
            <person name="Yang K.Y."/>
            <person name="Wang M.Q."/>
            <person name="Kwok J.S."/>
            <person name="Zeng X."/>
            <person name="Yang Z."/>
            <person name="Xiao X.J."/>
            <person name="Lau C.P."/>
            <person name="Li Y."/>
            <person name="Huang Z.M."/>
            <person name="Ba J.G."/>
            <person name="Yim A.K."/>
            <person name="Ouyang C.Y."/>
            <person name="Ngai S.M."/>
            <person name="Chan T.F."/>
            <person name="Leung E.L."/>
            <person name="Liu L."/>
            <person name="Liu Z.G."/>
            <person name="Tsui S.K."/>
        </authorList>
    </citation>
    <scope>NUCLEOTIDE SEQUENCE [LARGE SCALE GENOMIC DNA]</scope>
    <source>
        <strain evidence="2">Derp</strain>
    </source>
</reference>
<keyword evidence="3" id="KW-1185">Reference proteome</keyword>
<dbReference type="EMBL" id="NJHN03000128">
    <property type="protein sequence ID" value="KAH9412861.1"/>
    <property type="molecule type" value="Genomic_DNA"/>
</dbReference>
<proteinExistence type="predicted"/>